<feature type="transmembrane region" description="Helical" evidence="1">
    <location>
        <begin position="37"/>
        <end position="58"/>
    </location>
</feature>
<dbReference type="Proteomes" id="UP000306145">
    <property type="component" value="Unassembled WGS sequence"/>
</dbReference>
<dbReference type="RefSeq" id="WP_139585080.1">
    <property type="nucleotide sequence ID" value="NZ_VDFY01000157.1"/>
</dbReference>
<accession>A0A5C4QNJ9</accession>
<dbReference type="AlphaFoldDB" id="A0A5C4QNJ9"/>
<keyword evidence="1" id="KW-0472">Membrane</keyword>
<gene>
    <name evidence="2" type="ORF">FHG89_15430</name>
</gene>
<organism evidence="2 3">
    <name type="scientific">Micromonospora orduensis</name>
    <dbReference type="NCBI Taxonomy" id="1420891"/>
    <lineage>
        <taxon>Bacteria</taxon>
        <taxon>Bacillati</taxon>
        <taxon>Actinomycetota</taxon>
        <taxon>Actinomycetes</taxon>
        <taxon>Micromonosporales</taxon>
        <taxon>Micromonosporaceae</taxon>
        <taxon>Micromonospora</taxon>
    </lineage>
</organism>
<name>A0A5C4QNJ9_9ACTN</name>
<evidence type="ECO:0000313" key="2">
    <source>
        <dbReference type="EMBL" id="TNH28354.1"/>
    </source>
</evidence>
<reference evidence="2 3" key="1">
    <citation type="submission" date="2019-06" db="EMBL/GenBank/DDBJ databases">
        <title>Micromonospora ordensis sp. nov., isolated from deep marine sediment.</title>
        <authorList>
            <person name="Veyisoglu A."/>
            <person name="Carro L."/>
            <person name="Klenk H.-P."/>
            <person name="Sahin N."/>
        </authorList>
    </citation>
    <scope>NUCLEOTIDE SEQUENCE [LARGE SCALE GENOMIC DNA]</scope>
    <source>
        <strain evidence="2 3">S2509</strain>
    </source>
</reference>
<dbReference type="OrthoDB" id="3402398at2"/>
<keyword evidence="1" id="KW-1133">Transmembrane helix</keyword>
<keyword evidence="1" id="KW-0812">Transmembrane</keyword>
<evidence type="ECO:0000313" key="3">
    <source>
        <dbReference type="Proteomes" id="UP000306145"/>
    </source>
</evidence>
<proteinExistence type="predicted"/>
<evidence type="ECO:0000256" key="1">
    <source>
        <dbReference type="SAM" id="Phobius"/>
    </source>
</evidence>
<keyword evidence="3" id="KW-1185">Reference proteome</keyword>
<comment type="caution">
    <text evidence="2">The sequence shown here is derived from an EMBL/GenBank/DDBJ whole genome shotgun (WGS) entry which is preliminary data.</text>
</comment>
<dbReference type="EMBL" id="VDFY01000157">
    <property type="protein sequence ID" value="TNH28354.1"/>
    <property type="molecule type" value="Genomic_DNA"/>
</dbReference>
<protein>
    <submittedName>
        <fullName evidence="2">Uncharacterized protein</fullName>
    </submittedName>
</protein>
<sequence length="285" mass="30317">MRDELAFVERIHRELSDVRWPEPQEIRARARRRSRRTIVAATVALTLVGGSAAAMAGGGRGAVPAPVSATTPTPARGEIADDSLLRPTDLAQPAQRELSQSGLGEPILIDHLLGYCRESQGITPVWQTSRWSRSQTLLREHRVGAATLGGVLLTQDLYRVTPELARSFLADLDGMVAPCAEWRGVGPYELAGKAGVGEAVHRWAVVDRNFAGDGASLVRHTVSRPVDRATGAPLADEPQSTSTAIVRVGDLIAVLSVGQGGTEADLRRMATVAAGRMCLAANPPC</sequence>